<protein>
    <submittedName>
        <fullName evidence="1">Uncharacterized protein</fullName>
    </submittedName>
</protein>
<accession>A0A0H5REG8</accession>
<name>A0A0H5REG8_9EUKA</name>
<dbReference type="EMBL" id="HACM01011714">
    <property type="protein sequence ID" value="CRZ12156.1"/>
    <property type="molecule type" value="Transcribed_RNA"/>
</dbReference>
<proteinExistence type="predicted"/>
<reference evidence="1" key="1">
    <citation type="submission" date="2015-04" db="EMBL/GenBank/DDBJ databases">
        <title>The genome sequence of the plant pathogenic Rhizarian Plasmodiophora brassicae reveals insights in its biotrophic life cycle and the origin of chitin synthesis.</title>
        <authorList>
            <person name="Schwelm A."/>
            <person name="Fogelqvist J."/>
            <person name="Knaust A."/>
            <person name="Julke S."/>
            <person name="Lilja T."/>
            <person name="Dhandapani V."/>
            <person name="Bonilla-Rosso G."/>
            <person name="Karlsson M."/>
            <person name="Shevchenko A."/>
            <person name="Choi S.R."/>
            <person name="Kim H.G."/>
            <person name="Park J.Y."/>
            <person name="Lim Y.P."/>
            <person name="Ludwig-Muller J."/>
            <person name="Dixelius C."/>
        </authorList>
    </citation>
    <scope>NUCLEOTIDE SEQUENCE</scope>
    <source>
        <tissue evidence="1">Potato root galls</tissue>
    </source>
</reference>
<organism evidence="1">
    <name type="scientific">Spongospora subterranea</name>
    <dbReference type="NCBI Taxonomy" id="70186"/>
    <lineage>
        <taxon>Eukaryota</taxon>
        <taxon>Sar</taxon>
        <taxon>Rhizaria</taxon>
        <taxon>Endomyxa</taxon>
        <taxon>Phytomyxea</taxon>
        <taxon>Plasmodiophorida</taxon>
        <taxon>Plasmodiophoridae</taxon>
        <taxon>Spongospora</taxon>
    </lineage>
</organism>
<feature type="non-terminal residue" evidence="1">
    <location>
        <position position="113"/>
    </location>
</feature>
<sequence>MQCGCNGNLLPTSDLNLCISKLTISVKSTYDVAPSNGNQDVALRRFSRQNSLQNFSCTIIGRLTNLLLYLQEPQRLLQQGQPQQQRLLHPLQAIETFNKGYNQAKQTSEQCVN</sequence>
<evidence type="ECO:0000313" key="1">
    <source>
        <dbReference type="EMBL" id="CRZ12156.1"/>
    </source>
</evidence>
<dbReference type="AlphaFoldDB" id="A0A0H5REG8"/>